<evidence type="ECO:0000256" key="1">
    <source>
        <dbReference type="ARBA" id="ARBA00018672"/>
    </source>
</evidence>
<proteinExistence type="predicted"/>
<evidence type="ECO:0000313" key="6">
    <source>
        <dbReference type="EMBL" id="BCZ45079.1"/>
    </source>
</evidence>
<dbReference type="PANTHER" id="PTHR33525">
    <property type="match status" value="1"/>
</dbReference>
<protein>
    <recommendedName>
        <fullName evidence="1">Stage 0 sporulation protein A homolog</fullName>
    </recommendedName>
</protein>
<dbReference type="SUPFAM" id="SSF109604">
    <property type="entry name" value="HD-domain/PDEase-like"/>
    <property type="match status" value="1"/>
</dbReference>
<dbReference type="Proteomes" id="UP000824633">
    <property type="component" value="Chromosome"/>
</dbReference>
<dbReference type="PANTHER" id="PTHR33525:SF4">
    <property type="entry name" value="CYCLIC DI-GMP PHOSPHODIESTERASE CDGJ"/>
    <property type="match status" value="1"/>
</dbReference>
<dbReference type="EMBL" id="AP024849">
    <property type="protein sequence ID" value="BCZ45079.1"/>
    <property type="molecule type" value="Genomic_DNA"/>
</dbReference>
<dbReference type="Pfam" id="PF08668">
    <property type="entry name" value="HDOD"/>
    <property type="match status" value="1"/>
</dbReference>
<dbReference type="InterPro" id="IPR011006">
    <property type="entry name" value="CheY-like_superfamily"/>
</dbReference>
<dbReference type="Gene3D" id="3.40.50.2300">
    <property type="match status" value="1"/>
</dbReference>
<dbReference type="SMART" id="SM00448">
    <property type="entry name" value="REC"/>
    <property type="match status" value="1"/>
</dbReference>
<dbReference type="RefSeq" id="WP_224036705.1">
    <property type="nucleotide sequence ID" value="NZ_AP024849.1"/>
</dbReference>
<evidence type="ECO:0000259" key="5">
    <source>
        <dbReference type="PROSITE" id="PS51833"/>
    </source>
</evidence>
<keyword evidence="3" id="KW-0597">Phosphoprotein</keyword>
<dbReference type="CDD" id="cd17569">
    <property type="entry name" value="REC_HupR-like"/>
    <property type="match status" value="1"/>
</dbReference>
<name>A0ABN6IST0_9CLOT</name>
<dbReference type="Pfam" id="PF00072">
    <property type="entry name" value="Response_reg"/>
    <property type="match status" value="1"/>
</dbReference>
<evidence type="ECO:0000256" key="3">
    <source>
        <dbReference type="PROSITE-ProRule" id="PRU00169"/>
    </source>
</evidence>
<dbReference type="InterPro" id="IPR052340">
    <property type="entry name" value="RNase_Y/CdgJ"/>
</dbReference>
<dbReference type="InterPro" id="IPR013976">
    <property type="entry name" value="HDOD"/>
</dbReference>
<accession>A0ABN6IST0</accession>
<dbReference type="SUPFAM" id="SSF52172">
    <property type="entry name" value="CheY-like"/>
    <property type="match status" value="1"/>
</dbReference>
<gene>
    <name evidence="6" type="ORF">psyc5s11_11460</name>
</gene>
<feature type="domain" description="HDOD" evidence="5">
    <location>
        <begin position="141"/>
        <end position="334"/>
    </location>
</feature>
<reference evidence="7" key="1">
    <citation type="submission" date="2021-07" db="EMBL/GenBank/DDBJ databases">
        <title>Complete genome sequencing of a Clostridium isolate.</title>
        <authorList>
            <person name="Ueki A."/>
            <person name="Tonouchi A."/>
        </authorList>
    </citation>
    <scope>NUCLEOTIDE SEQUENCE [LARGE SCALE GENOMIC DNA]</scope>
    <source>
        <strain evidence="7">C5S11</strain>
    </source>
</reference>
<feature type="domain" description="Response regulatory" evidence="4">
    <location>
        <begin position="4"/>
        <end position="119"/>
    </location>
</feature>
<evidence type="ECO:0000256" key="2">
    <source>
        <dbReference type="ARBA" id="ARBA00024867"/>
    </source>
</evidence>
<evidence type="ECO:0000259" key="4">
    <source>
        <dbReference type="PROSITE" id="PS50110"/>
    </source>
</evidence>
<comment type="function">
    <text evidence="2">May play the central regulatory role in sporulation. It may be an element of the effector pathway responsible for the activation of sporulation genes in response to nutritional stress. Spo0A may act in concert with spo0H (a sigma factor) to control the expression of some genes that are critical to the sporulation process.</text>
</comment>
<evidence type="ECO:0000313" key="7">
    <source>
        <dbReference type="Proteomes" id="UP000824633"/>
    </source>
</evidence>
<dbReference type="PROSITE" id="PS51833">
    <property type="entry name" value="HDOD"/>
    <property type="match status" value="1"/>
</dbReference>
<organism evidence="6 7">
    <name type="scientific">Clostridium gelidum</name>
    <dbReference type="NCBI Taxonomy" id="704125"/>
    <lineage>
        <taxon>Bacteria</taxon>
        <taxon>Bacillati</taxon>
        <taxon>Bacillota</taxon>
        <taxon>Clostridia</taxon>
        <taxon>Eubacteriales</taxon>
        <taxon>Clostridiaceae</taxon>
        <taxon>Clostridium</taxon>
    </lineage>
</organism>
<dbReference type="Gene3D" id="1.10.3210.10">
    <property type="entry name" value="Hypothetical protein af1432"/>
    <property type="match status" value="1"/>
</dbReference>
<feature type="modified residue" description="4-aspartylphosphate" evidence="3">
    <location>
        <position position="53"/>
    </location>
</feature>
<dbReference type="InterPro" id="IPR001789">
    <property type="entry name" value="Sig_transdc_resp-reg_receiver"/>
</dbReference>
<keyword evidence="7" id="KW-1185">Reference proteome</keyword>
<dbReference type="PROSITE" id="PS50110">
    <property type="entry name" value="RESPONSE_REGULATORY"/>
    <property type="match status" value="1"/>
</dbReference>
<sequence length="398" mass="46052">MLKTILFVDDESQILRSIARIFMDTEYEIITAESGKEALVILENQKVDVIVSDMKMPNMTGYELLSQAKKRFPNIVRIILSGFSDERIVFDALQKNIAKLYILKPWENDVLINTIEKVFQIENVLRNNKNVLKLVNNAEELPTIKTSYQKILNVIESEEEIYKIVEAIEYDNSIVIKLLHIVNSSYYAVKTGSIKRVVAFLGLDNIKNIVIASAFIDGLTFNDKDNKRLEVLWEHAFIANRIISIIYKEFLNKKIPETEMNAGLLSNVGIIFMIHSFHDKYMEILQEVEIQHTSLIELENKAFGTNHQEIGGYLLQWWDIPLPIVEAALYHHNPFDDNIINKQIVFAAHIAEKYAWDIVGENYYIEFDENVFCELKINKEEFEKTIKETLELSGLVKA</sequence>